<dbReference type="RefSeq" id="WP_049595954.1">
    <property type="nucleotide sequence ID" value="NZ_CQEJ01000001.1"/>
</dbReference>
<dbReference type="EMBL" id="CQEJ01000001">
    <property type="protein sequence ID" value="CNK42879.1"/>
    <property type="molecule type" value="Genomic_DNA"/>
</dbReference>
<sequence>MIDEGKVLSRHEVRKENSMLTIFSIIFILAFSLVIIILAVTTPLFSTPSVLSILCVAIAAITLSSLLYLRLHSNPMFTYFLYEKGVRVFNHHNGKVYFIPFNKIRYIHKYHLGINSDGKINAMAFRTSKAQPWNIIINNIKNAYPLMNTLIHQQVINVGVISLDSLSKGEPILFEVIKRNDNWLVKLMLHSVINIIKDSTLAIETSPISLSAHCLATSEGIINMEDILYIETQRETYHDKIQLFDAKGKILFTIDYSALVSADLFIALVEHMIQNRIPAYHAD</sequence>
<feature type="transmembrane region" description="Helical" evidence="1">
    <location>
        <begin position="20"/>
        <end position="44"/>
    </location>
</feature>
<accession>A0A0T9SW86</accession>
<feature type="transmembrane region" description="Helical" evidence="1">
    <location>
        <begin position="50"/>
        <end position="69"/>
    </location>
</feature>
<organism evidence="2 3">
    <name type="scientific">Yersinia aldovae</name>
    <dbReference type="NCBI Taxonomy" id="29483"/>
    <lineage>
        <taxon>Bacteria</taxon>
        <taxon>Pseudomonadati</taxon>
        <taxon>Pseudomonadota</taxon>
        <taxon>Gammaproteobacteria</taxon>
        <taxon>Enterobacterales</taxon>
        <taxon>Yersiniaceae</taxon>
        <taxon>Yersinia</taxon>
    </lineage>
</organism>
<dbReference type="AlphaFoldDB" id="A0A0T9SW86"/>
<protein>
    <submittedName>
        <fullName evidence="2">Uncharacterized protein</fullName>
    </submittedName>
</protein>
<evidence type="ECO:0000313" key="3">
    <source>
        <dbReference type="Proteomes" id="UP000041595"/>
    </source>
</evidence>
<gene>
    <name evidence="2" type="ORF">ERS137965_00027</name>
</gene>
<dbReference type="eggNOG" id="ENOG5033JN5">
    <property type="taxonomic scope" value="Bacteria"/>
</dbReference>
<evidence type="ECO:0000256" key="1">
    <source>
        <dbReference type="SAM" id="Phobius"/>
    </source>
</evidence>
<evidence type="ECO:0000313" key="2">
    <source>
        <dbReference type="EMBL" id="CNK42879.1"/>
    </source>
</evidence>
<reference evidence="2 3" key="1">
    <citation type="submission" date="2015-03" db="EMBL/GenBank/DDBJ databases">
        <authorList>
            <person name="Murphy D."/>
        </authorList>
    </citation>
    <scope>NUCLEOTIDE SEQUENCE [LARGE SCALE GENOMIC DNA]</scope>
    <source>
        <strain evidence="2 3">IP06005</strain>
    </source>
</reference>
<keyword evidence="1" id="KW-0812">Transmembrane</keyword>
<name>A0A0T9SW86_YERAL</name>
<keyword evidence="1" id="KW-0472">Membrane</keyword>
<dbReference type="Proteomes" id="UP000041595">
    <property type="component" value="Unassembled WGS sequence"/>
</dbReference>
<proteinExistence type="predicted"/>
<keyword evidence="1" id="KW-1133">Transmembrane helix</keyword>